<dbReference type="PROSITE" id="PS51384">
    <property type="entry name" value="FAD_FR"/>
    <property type="match status" value="1"/>
</dbReference>
<comment type="caution">
    <text evidence="9">The sequence shown here is derived from an EMBL/GenBank/DDBJ whole genome shotgun (WGS) entry which is preliminary data.</text>
</comment>
<keyword evidence="10" id="KW-1185">Reference proteome</keyword>
<keyword evidence="5 7" id="KW-0472">Membrane</keyword>
<dbReference type="InterPro" id="IPR013130">
    <property type="entry name" value="Fe3_Rdtase_TM_dom"/>
</dbReference>
<keyword evidence="3 7" id="KW-1133">Transmembrane helix</keyword>
<dbReference type="InterPro" id="IPR013112">
    <property type="entry name" value="FAD-bd_8"/>
</dbReference>
<dbReference type="Proteomes" id="UP001259832">
    <property type="component" value="Unassembled WGS sequence"/>
</dbReference>
<evidence type="ECO:0000256" key="4">
    <source>
        <dbReference type="ARBA" id="ARBA00023002"/>
    </source>
</evidence>
<dbReference type="GO" id="GO:0016491">
    <property type="term" value="F:oxidoreductase activity"/>
    <property type="evidence" value="ECO:0007669"/>
    <property type="project" value="UniProtKB-KW"/>
</dbReference>
<dbReference type="EMBL" id="JASMQC010000009">
    <property type="protein sequence ID" value="KAK1942608.1"/>
    <property type="molecule type" value="Genomic_DNA"/>
</dbReference>
<proteinExistence type="predicted"/>
<evidence type="ECO:0000256" key="7">
    <source>
        <dbReference type="SAM" id="Phobius"/>
    </source>
</evidence>
<dbReference type="Gene3D" id="3.40.50.80">
    <property type="entry name" value="Nucleotide-binding domain of ferredoxin-NADP reductase (FNR) module"/>
    <property type="match status" value="1"/>
</dbReference>
<dbReference type="PRINTS" id="PR00466">
    <property type="entry name" value="GP91PHOX"/>
</dbReference>
<sequence length="550" mass="61267">MDVSPKAGAFQQVSTPSTPDPIPVSSPPNDESRGCLQKLLRSWMVTRWSLSRCVFSVPIPLLTTTFDVKKGDLVLTLPVVLLLVVINTILAGSRSVGGSGSIATYGLLLVYFFAIRNNLLLLEVTGISFERAIFYHKLFAYTTIVLSLLHGLAYVLANNKGEEDDEDSKVLSGTVMMVAMVLLYTMSLSFIRRRFFELFMKTHWILFLVVIFVGIAHGASLALVGFVPWVVDLLFRLVYRSRMYKHGAFLKKKNVSSDFVRSGMGVIASDQVSVVALPGGITRISFPRVRKDTGEVFIFSAGQYAFLCIPSISKIQWHPFTISSAPHEDIVSIYIKASGDWTNQLYQVAQNEDFVCDLLVDGPYGRVSVDIENREIYSHFALFAGGIGVTLMRSIVNWLHYERYTLGRSEIKRVEFVWSVPNHDAIKAMMNNVVPNGEECAAPVGYFPREILRGNAGSAFHNAIYVTKAERDVEDPVNQQLGGCLQYGSRFEQVAILRALGEQAKQDGKDRVAVLVCGPKAMTHAVIETSLPLSKEMKVQFDVHTEFFEF</sequence>
<evidence type="ECO:0000313" key="9">
    <source>
        <dbReference type="EMBL" id="KAK1942608.1"/>
    </source>
</evidence>
<feature type="transmembrane region" description="Helical" evidence="7">
    <location>
        <begin position="203"/>
        <end position="231"/>
    </location>
</feature>
<dbReference type="InterPro" id="IPR050369">
    <property type="entry name" value="RBOH/FRE"/>
</dbReference>
<evidence type="ECO:0000313" key="10">
    <source>
        <dbReference type="Proteomes" id="UP001259832"/>
    </source>
</evidence>
<dbReference type="InterPro" id="IPR017938">
    <property type="entry name" value="Riboflavin_synthase-like_b-brl"/>
</dbReference>
<dbReference type="SFLD" id="SFLDG01168">
    <property type="entry name" value="Ferric_reductase_subgroup_(FRE"/>
    <property type="match status" value="1"/>
</dbReference>
<feature type="transmembrane region" description="Helical" evidence="7">
    <location>
        <begin position="169"/>
        <end position="191"/>
    </location>
</feature>
<gene>
    <name evidence="9" type="ORF">P3T76_006107</name>
</gene>
<dbReference type="Gene3D" id="2.40.30.10">
    <property type="entry name" value="Translation factors"/>
    <property type="match status" value="1"/>
</dbReference>
<evidence type="ECO:0000256" key="6">
    <source>
        <dbReference type="SAM" id="MobiDB-lite"/>
    </source>
</evidence>
<dbReference type="Pfam" id="PF08022">
    <property type="entry name" value="FAD_binding_8"/>
    <property type="match status" value="1"/>
</dbReference>
<dbReference type="InterPro" id="IPR000778">
    <property type="entry name" value="Cyt_b245_heavy_chain"/>
</dbReference>
<dbReference type="GO" id="GO:0005886">
    <property type="term" value="C:plasma membrane"/>
    <property type="evidence" value="ECO:0007669"/>
    <property type="project" value="TreeGrafter"/>
</dbReference>
<protein>
    <submittedName>
        <fullName evidence="9">Ferric reduction oxidase 3</fullName>
    </submittedName>
</protein>
<evidence type="ECO:0000256" key="1">
    <source>
        <dbReference type="ARBA" id="ARBA00004141"/>
    </source>
</evidence>
<dbReference type="SFLD" id="SFLDS00052">
    <property type="entry name" value="Ferric_Reductase_Domain"/>
    <property type="match status" value="1"/>
</dbReference>
<organism evidence="9 10">
    <name type="scientific">Phytophthora citrophthora</name>
    <dbReference type="NCBI Taxonomy" id="4793"/>
    <lineage>
        <taxon>Eukaryota</taxon>
        <taxon>Sar</taxon>
        <taxon>Stramenopiles</taxon>
        <taxon>Oomycota</taxon>
        <taxon>Peronosporomycetes</taxon>
        <taxon>Peronosporales</taxon>
        <taxon>Peronosporaceae</taxon>
        <taxon>Phytophthora</taxon>
    </lineage>
</organism>
<evidence type="ECO:0000256" key="5">
    <source>
        <dbReference type="ARBA" id="ARBA00023136"/>
    </source>
</evidence>
<dbReference type="AlphaFoldDB" id="A0AAD9LMH1"/>
<dbReference type="InterPro" id="IPR039261">
    <property type="entry name" value="FNR_nucleotide-bd"/>
</dbReference>
<feature type="domain" description="FAD-binding FR-type" evidence="8">
    <location>
        <begin position="264"/>
        <end position="370"/>
    </location>
</feature>
<dbReference type="PANTHER" id="PTHR11972">
    <property type="entry name" value="NADPH OXIDASE"/>
    <property type="match status" value="1"/>
</dbReference>
<dbReference type="CDD" id="cd06186">
    <property type="entry name" value="NOX_Duox_like_FAD_NADP"/>
    <property type="match status" value="1"/>
</dbReference>
<dbReference type="InterPro" id="IPR017927">
    <property type="entry name" value="FAD-bd_FR_type"/>
</dbReference>
<feature type="transmembrane region" description="Helical" evidence="7">
    <location>
        <begin position="73"/>
        <end position="90"/>
    </location>
</feature>
<evidence type="ECO:0000256" key="2">
    <source>
        <dbReference type="ARBA" id="ARBA00022692"/>
    </source>
</evidence>
<dbReference type="Pfam" id="PF01794">
    <property type="entry name" value="Ferric_reduct"/>
    <property type="match status" value="1"/>
</dbReference>
<feature type="transmembrane region" description="Helical" evidence="7">
    <location>
        <begin position="102"/>
        <end position="122"/>
    </location>
</feature>
<feature type="region of interest" description="Disordered" evidence="6">
    <location>
        <begin position="1"/>
        <end position="31"/>
    </location>
</feature>
<accession>A0AAD9LMH1</accession>
<name>A0AAD9LMH1_9STRA</name>
<evidence type="ECO:0000259" key="8">
    <source>
        <dbReference type="PROSITE" id="PS51384"/>
    </source>
</evidence>
<comment type="subcellular location">
    <subcellularLocation>
        <location evidence="1">Membrane</location>
        <topology evidence="1">Multi-pass membrane protein</topology>
    </subcellularLocation>
</comment>
<evidence type="ECO:0000256" key="3">
    <source>
        <dbReference type="ARBA" id="ARBA00022989"/>
    </source>
</evidence>
<dbReference type="SUPFAM" id="SSF63380">
    <property type="entry name" value="Riboflavin synthase domain-like"/>
    <property type="match status" value="1"/>
</dbReference>
<keyword evidence="2 7" id="KW-0812">Transmembrane</keyword>
<reference evidence="9" key="1">
    <citation type="submission" date="2023-08" db="EMBL/GenBank/DDBJ databases">
        <title>Reference Genome Resource for the Citrus Pathogen Phytophthora citrophthora.</title>
        <authorList>
            <person name="Moller H."/>
            <person name="Coetzee B."/>
            <person name="Rose L.J."/>
            <person name="Van Niekerk J.M."/>
        </authorList>
    </citation>
    <scope>NUCLEOTIDE SEQUENCE</scope>
    <source>
        <strain evidence="9">STE-U-9442</strain>
    </source>
</reference>
<keyword evidence="4" id="KW-0560">Oxidoreductase</keyword>
<dbReference type="SUPFAM" id="SSF52343">
    <property type="entry name" value="Ferredoxin reductase-like, C-terminal NADP-linked domain"/>
    <property type="match status" value="1"/>
</dbReference>
<dbReference type="PANTHER" id="PTHR11972:SF55">
    <property type="entry name" value="FERRIC REDUCTASE"/>
    <property type="match status" value="1"/>
</dbReference>
<feature type="transmembrane region" description="Helical" evidence="7">
    <location>
        <begin position="134"/>
        <end position="157"/>
    </location>
</feature>